<dbReference type="SUPFAM" id="SSF48452">
    <property type="entry name" value="TPR-like"/>
    <property type="match status" value="1"/>
</dbReference>
<evidence type="ECO:0000313" key="4">
    <source>
        <dbReference type="Proteomes" id="UP000479132"/>
    </source>
</evidence>
<evidence type="ECO:0000313" key="3">
    <source>
        <dbReference type="EMBL" id="NGP88384.1"/>
    </source>
</evidence>
<dbReference type="PROSITE" id="PS50005">
    <property type="entry name" value="TPR"/>
    <property type="match status" value="1"/>
</dbReference>
<dbReference type="SMART" id="SM00028">
    <property type="entry name" value="TPR"/>
    <property type="match status" value="2"/>
</dbReference>
<name>A0A6M1TBT3_9BACT</name>
<protein>
    <submittedName>
        <fullName evidence="3">Tetratricopeptide repeat protein</fullName>
    </submittedName>
</protein>
<dbReference type="Proteomes" id="UP000479132">
    <property type="component" value="Unassembled WGS sequence"/>
</dbReference>
<reference evidence="3 4" key="1">
    <citation type="submission" date="2020-02" db="EMBL/GenBank/DDBJ databases">
        <title>Aliifodinibius halophilus 2W32, complete genome.</title>
        <authorList>
            <person name="Li Y."/>
            <person name="Wu S."/>
        </authorList>
    </citation>
    <scope>NUCLEOTIDE SEQUENCE [LARGE SCALE GENOMIC DNA]</scope>
    <source>
        <strain evidence="3 4">2W32</strain>
    </source>
</reference>
<comment type="caution">
    <text evidence="3">The sequence shown here is derived from an EMBL/GenBank/DDBJ whole genome shotgun (WGS) entry which is preliminary data.</text>
</comment>
<feature type="repeat" description="TPR" evidence="1">
    <location>
        <begin position="157"/>
        <end position="190"/>
    </location>
</feature>
<accession>A0A6M1TBT3</accession>
<keyword evidence="2" id="KW-1133">Transmembrane helix</keyword>
<dbReference type="EMBL" id="JAALLS010000009">
    <property type="protein sequence ID" value="NGP88384.1"/>
    <property type="molecule type" value="Genomic_DNA"/>
</dbReference>
<keyword evidence="1" id="KW-0802">TPR repeat</keyword>
<dbReference type="InterPro" id="IPR011990">
    <property type="entry name" value="TPR-like_helical_dom_sf"/>
</dbReference>
<proteinExistence type="predicted"/>
<keyword evidence="4" id="KW-1185">Reference proteome</keyword>
<organism evidence="3 4">
    <name type="scientific">Fodinibius halophilus</name>
    <dbReference type="NCBI Taxonomy" id="1736908"/>
    <lineage>
        <taxon>Bacteria</taxon>
        <taxon>Pseudomonadati</taxon>
        <taxon>Balneolota</taxon>
        <taxon>Balneolia</taxon>
        <taxon>Balneolales</taxon>
        <taxon>Balneolaceae</taxon>
        <taxon>Fodinibius</taxon>
    </lineage>
</organism>
<evidence type="ECO:0000256" key="2">
    <source>
        <dbReference type="SAM" id="Phobius"/>
    </source>
</evidence>
<dbReference type="InterPro" id="IPR019734">
    <property type="entry name" value="TPR_rpt"/>
</dbReference>
<keyword evidence="2" id="KW-0472">Membrane</keyword>
<sequence length="242" mass="28147">MIESYNEKQLEEKIDKYVNGQLSPRETDELWAELIQDGYHLDYMKSVANVKAVIQRKKKERQQQKRRKQWFYAAAAAIIFLVGIVGYMNLYNQDNARSLQPISSIELDYYRSTDGSVTEDPKIIRNAIQLANTGAVEEAINLLNNELQQASKPAWIAELSLNLGSLYYNEGDYKESVNHYQRVVEHKKNVDVLMLEKAYWYMGNAYFHMDKLVKARIHIEKAYDLNGAYRRVSKSYLDALSD</sequence>
<dbReference type="RefSeq" id="WP_165268049.1">
    <property type="nucleotide sequence ID" value="NZ_JAALLS010000009.1"/>
</dbReference>
<feature type="transmembrane region" description="Helical" evidence="2">
    <location>
        <begin position="70"/>
        <end position="90"/>
    </location>
</feature>
<keyword evidence="2" id="KW-0812">Transmembrane</keyword>
<gene>
    <name evidence="3" type="ORF">G3569_08445</name>
</gene>
<evidence type="ECO:0000256" key="1">
    <source>
        <dbReference type="PROSITE-ProRule" id="PRU00339"/>
    </source>
</evidence>
<dbReference type="Gene3D" id="1.25.40.10">
    <property type="entry name" value="Tetratricopeptide repeat domain"/>
    <property type="match status" value="1"/>
</dbReference>
<dbReference type="AlphaFoldDB" id="A0A6M1TBT3"/>